<evidence type="ECO:0008006" key="3">
    <source>
        <dbReference type="Google" id="ProtNLM"/>
    </source>
</evidence>
<sequence>MGNVSEVMLIEQVVDRLAATYSDVPRDDVAQTVASAHDHFHDSTIREFVPLLVERRARKELSRNNSMLVWSS</sequence>
<dbReference type="EMBL" id="JALN02000001">
    <property type="protein sequence ID" value="KDE99627.1"/>
    <property type="molecule type" value="Genomic_DNA"/>
</dbReference>
<evidence type="ECO:0000313" key="1">
    <source>
        <dbReference type="EMBL" id="KDE99627.1"/>
    </source>
</evidence>
<accession>A0A064CLE3</accession>
<dbReference type="NCBIfam" id="NF046112">
    <property type="entry name" value="MSMEG_6209_Nter"/>
    <property type="match status" value="1"/>
</dbReference>
<keyword evidence="2" id="KW-1185">Reference proteome</keyword>
<evidence type="ECO:0000313" key="2">
    <source>
        <dbReference type="Proteomes" id="UP000022835"/>
    </source>
</evidence>
<comment type="caution">
    <text evidence="1">The sequence shown here is derived from an EMBL/GenBank/DDBJ whole genome shotgun (WGS) entry which is preliminary data.</text>
</comment>
<dbReference type="STRING" id="1440774.Y900_011920"/>
<dbReference type="eggNOG" id="ENOG5031WVJ">
    <property type="taxonomic scope" value="Bacteria"/>
</dbReference>
<organism evidence="1 2">
    <name type="scientific">Mycolicibacterium aromaticivorans JS19b1 = JCM 16368</name>
    <dbReference type="NCBI Taxonomy" id="1440774"/>
    <lineage>
        <taxon>Bacteria</taxon>
        <taxon>Bacillati</taxon>
        <taxon>Actinomycetota</taxon>
        <taxon>Actinomycetes</taxon>
        <taxon>Mycobacteriales</taxon>
        <taxon>Mycobacteriaceae</taxon>
        <taxon>Mycolicibacterium</taxon>
    </lineage>
</organism>
<dbReference type="Gene3D" id="1.10.8.1060">
    <property type="entry name" value="Corynebacterium glutamicum thioredoxin-dependent arsenate reductase, N-terminal domain"/>
    <property type="match status" value="1"/>
</dbReference>
<reference evidence="1" key="1">
    <citation type="submission" date="2014-05" db="EMBL/GenBank/DDBJ databases">
        <title>Genome sequence of Mycobacterium aromaticivorans strain JS19b1T (= DSM 45407T).</title>
        <authorList>
            <person name="Kwak Y."/>
            <person name="Park G.-S."/>
            <person name="Li Q.X."/>
            <person name="Lee S.-E."/>
            <person name="Shin J.-H."/>
        </authorList>
    </citation>
    <scope>NUCLEOTIDE SEQUENCE [LARGE SCALE GENOMIC DNA]</scope>
    <source>
        <strain evidence="1">JS19b1</strain>
    </source>
</reference>
<name>A0A064CLE3_9MYCO</name>
<dbReference type="Proteomes" id="UP000022835">
    <property type="component" value="Unassembled WGS sequence"/>
</dbReference>
<dbReference type="AlphaFoldDB" id="A0A064CLE3"/>
<proteinExistence type="predicted"/>
<protein>
    <recommendedName>
        <fullName evidence="3">DUF3562 domain-containing protein</fullName>
    </recommendedName>
</protein>
<gene>
    <name evidence="1" type="ORF">Y900_011920</name>
</gene>